<evidence type="ECO:0000313" key="15">
    <source>
        <dbReference type="EMBL" id="KAJ3227617.1"/>
    </source>
</evidence>
<keyword evidence="9" id="KW-0175">Coiled coil</keyword>
<evidence type="ECO:0000256" key="8">
    <source>
        <dbReference type="ARBA" id="ARBA00022990"/>
    </source>
</evidence>
<evidence type="ECO:0000256" key="11">
    <source>
        <dbReference type="ARBA" id="ARBA00034776"/>
    </source>
</evidence>
<feature type="chain" id="PRO_5042152124" description="Dynactin subunit 4" evidence="14">
    <location>
        <begin position="29"/>
        <end position="195"/>
    </location>
</feature>
<keyword evidence="14" id="KW-0732">Signal</keyword>
<comment type="similarity">
    <text evidence="11">Belongs to the dynactin subunit 4 family.</text>
</comment>
<dbReference type="PANTHER" id="PTHR13034:SF2">
    <property type="entry name" value="DYNACTIN SUBUNIT 4"/>
    <property type="match status" value="1"/>
</dbReference>
<keyword evidence="16" id="KW-1185">Reference proteome</keyword>
<evidence type="ECO:0000256" key="13">
    <source>
        <dbReference type="ARBA" id="ARBA00093507"/>
    </source>
</evidence>
<proteinExistence type="inferred from homology"/>
<reference evidence="15" key="1">
    <citation type="submission" date="2020-05" db="EMBL/GenBank/DDBJ databases">
        <title>Phylogenomic resolution of chytrid fungi.</title>
        <authorList>
            <person name="Stajich J.E."/>
            <person name="Amses K."/>
            <person name="Simmons R."/>
            <person name="Seto K."/>
            <person name="Myers J."/>
            <person name="Bonds A."/>
            <person name="Quandt C.A."/>
            <person name="Barry K."/>
            <person name="Liu P."/>
            <person name="Grigoriev I."/>
            <person name="Longcore J.E."/>
            <person name="James T.Y."/>
        </authorList>
    </citation>
    <scope>NUCLEOTIDE SEQUENCE</scope>
    <source>
        <strain evidence="15">JEL0476</strain>
    </source>
</reference>
<evidence type="ECO:0000256" key="7">
    <source>
        <dbReference type="ARBA" id="ARBA00022843"/>
    </source>
</evidence>
<feature type="signal peptide" evidence="14">
    <location>
        <begin position="1"/>
        <end position="28"/>
    </location>
</feature>
<dbReference type="GO" id="GO:0005869">
    <property type="term" value="C:dynactin complex"/>
    <property type="evidence" value="ECO:0007669"/>
    <property type="project" value="InterPro"/>
</dbReference>
<dbReference type="Pfam" id="PF05502">
    <property type="entry name" value="Dynactin_p62"/>
    <property type="match status" value="1"/>
</dbReference>
<sequence>MPKLCSGENCVLLLPKLLFEVTTASVKAEKNRCARNCFECPIFLNTLSVIFSVDPEKEPSPPTWADRASSTPNSLHSPGLSAGSVHYLLWGLCRWDSLEINLKFDRPTGIASNQLQKTEDDRDDVKEFENLRDHFEQIFRSNATGAHSSSLRNSDLNISSSLLASIPSLASLSSYSLLKIIKLLTKSNIGFFTLK</sequence>
<comment type="subcellular location">
    <subcellularLocation>
        <location evidence="1">Cytoplasm</location>
        <location evidence="1">Cytoskeleton</location>
        <location evidence="1">Microtubule organizing center</location>
        <location evidence="1">Centrosome</location>
    </subcellularLocation>
    <subcellularLocation>
        <location evidence="2">Cytoplasm</location>
        <location evidence="2">Cytoskeleton</location>
        <location evidence="2">Stress fiber</location>
    </subcellularLocation>
    <subcellularLocation>
        <location evidence="3">Cytoplasm</location>
        <location evidence="3">Myofibril</location>
    </subcellularLocation>
</comment>
<dbReference type="GO" id="GO:0001725">
    <property type="term" value="C:stress fiber"/>
    <property type="evidence" value="ECO:0007669"/>
    <property type="project" value="UniProtKB-SubCell"/>
</dbReference>
<dbReference type="Proteomes" id="UP001211065">
    <property type="component" value="Unassembled WGS sequence"/>
</dbReference>
<evidence type="ECO:0000256" key="3">
    <source>
        <dbReference type="ARBA" id="ARBA00004657"/>
    </source>
</evidence>
<name>A0AAD5U7L8_9FUNG</name>
<dbReference type="AlphaFoldDB" id="A0AAD5U7L8"/>
<dbReference type="InterPro" id="IPR008603">
    <property type="entry name" value="DCTN4"/>
</dbReference>
<gene>
    <name evidence="15" type="ORF">HK099_001124</name>
</gene>
<keyword evidence="6" id="KW-0597">Phosphoprotein</keyword>
<keyword evidence="10" id="KW-0206">Cytoskeleton</keyword>
<organism evidence="15 16">
    <name type="scientific">Clydaea vesicula</name>
    <dbReference type="NCBI Taxonomy" id="447962"/>
    <lineage>
        <taxon>Eukaryota</taxon>
        <taxon>Fungi</taxon>
        <taxon>Fungi incertae sedis</taxon>
        <taxon>Chytridiomycota</taxon>
        <taxon>Chytridiomycota incertae sedis</taxon>
        <taxon>Chytridiomycetes</taxon>
        <taxon>Lobulomycetales</taxon>
        <taxon>Lobulomycetaceae</taxon>
        <taxon>Clydaea</taxon>
    </lineage>
</organism>
<evidence type="ECO:0000256" key="5">
    <source>
        <dbReference type="ARBA" id="ARBA00022499"/>
    </source>
</evidence>
<evidence type="ECO:0000313" key="16">
    <source>
        <dbReference type="Proteomes" id="UP001211065"/>
    </source>
</evidence>
<evidence type="ECO:0000256" key="4">
    <source>
        <dbReference type="ARBA" id="ARBA00022490"/>
    </source>
</evidence>
<comment type="caution">
    <text evidence="15">The sequence shown here is derived from an EMBL/GenBank/DDBJ whole genome shotgun (WGS) entry which is preliminary data.</text>
</comment>
<evidence type="ECO:0000256" key="10">
    <source>
        <dbReference type="ARBA" id="ARBA00023212"/>
    </source>
</evidence>
<keyword evidence="7" id="KW-0832">Ubl conjugation</keyword>
<evidence type="ECO:0000256" key="9">
    <source>
        <dbReference type="ARBA" id="ARBA00023054"/>
    </source>
</evidence>
<protein>
    <recommendedName>
        <fullName evidence="12">Dynactin subunit 4</fullName>
    </recommendedName>
</protein>
<evidence type="ECO:0000256" key="14">
    <source>
        <dbReference type="SAM" id="SignalP"/>
    </source>
</evidence>
<dbReference type="EMBL" id="JADGJW010000013">
    <property type="protein sequence ID" value="KAJ3227617.1"/>
    <property type="molecule type" value="Genomic_DNA"/>
</dbReference>
<dbReference type="PANTHER" id="PTHR13034">
    <property type="entry name" value="DYNACTIN P62 SUBUNIT"/>
    <property type="match status" value="1"/>
</dbReference>
<keyword evidence="4" id="KW-0963">Cytoplasm</keyword>
<comment type="subunit">
    <text evidence="13">Subunit of dynactin, a multiprotein complex part of a tripartite complex with dynein and a adapter, such as BICDL1, BICD2 or HOOK3. The dynactin complex is built around ACTR1A/ACTB filament and consists of an actin-related filament composed of a shoulder domain, a pointed end and a barbed end. Its length is defined by its flexible shoulder domain. The soulder is composed of 2 DCTN1 subunits, 4 DCTN2 and 2 DCTN3. The 4 DCNT2 (via N-terminus) bind the ACTR1A filament and act as molecular rulers to determine the length. The pointed end is important for binding dynein-dynactin cargo adapters. Consists of 4 subunits: ACTR10, DCNT4, DCTN5 and DCTN6. The barbed end is composed of a CAPZA1:CAPZB heterodimers, which binds ACTR1A/ACTB filament and dynactin and stabilizes dynactin. Interacts with ATP7B, but not ATP7A, in a copper-dependent manner. Interacts with ANK2; this interaction is required for localization at costameres. Interacts with N4BP2L1.</text>
</comment>
<keyword evidence="5" id="KW-1017">Isopeptide bond</keyword>
<evidence type="ECO:0000256" key="2">
    <source>
        <dbReference type="ARBA" id="ARBA00004529"/>
    </source>
</evidence>
<evidence type="ECO:0000256" key="6">
    <source>
        <dbReference type="ARBA" id="ARBA00022553"/>
    </source>
</evidence>
<evidence type="ECO:0000256" key="12">
    <source>
        <dbReference type="ARBA" id="ARBA00034864"/>
    </source>
</evidence>
<accession>A0AAD5U7L8</accession>
<keyword evidence="8" id="KW-0007">Acetylation</keyword>
<evidence type="ECO:0000256" key="1">
    <source>
        <dbReference type="ARBA" id="ARBA00004300"/>
    </source>
</evidence>